<comment type="caution">
    <text evidence="1">The sequence shown here is derived from an EMBL/GenBank/DDBJ whole genome shotgun (WGS) entry which is preliminary data.</text>
</comment>
<evidence type="ECO:0000313" key="2">
    <source>
        <dbReference type="Proteomes" id="UP000305675"/>
    </source>
</evidence>
<protein>
    <submittedName>
        <fullName evidence="1">Uncharacterized protein</fullName>
    </submittedName>
</protein>
<dbReference type="EMBL" id="SWCJ01000012">
    <property type="protein sequence ID" value="TKB53302.1"/>
    <property type="molecule type" value="Genomic_DNA"/>
</dbReference>
<organism evidence="1 2">
    <name type="scientific">Ferrimonas aestuarii</name>
    <dbReference type="NCBI Taxonomy" id="2569539"/>
    <lineage>
        <taxon>Bacteria</taxon>
        <taxon>Pseudomonadati</taxon>
        <taxon>Pseudomonadota</taxon>
        <taxon>Gammaproteobacteria</taxon>
        <taxon>Alteromonadales</taxon>
        <taxon>Ferrimonadaceae</taxon>
        <taxon>Ferrimonas</taxon>
    </lineage>
</organism>
<sequence>MGFGNVKARLDSRVFAQLGDALSINGQPVAGVIEDSVIDLGDAEQLALVLKVPKALAVGITRGTLVKDGTASYKVAELLTPQDGLAWFELKEA</sequence>
<proteinExistence type="predicted"/>
<gene>
    <name evidence="1" type="ORF">FCL42_14625</name>
</gene>
<reference evidence="1 2" key="1">
    <citation type="submission" date="2019-04" db="EMBL/GenBank/DDBJ databases">
        <authorList>
            <person name="Hwang J.C."/>
        </authorList>
    </citation>
    <scope>NUCLEOTIDE SEQUENCE [LARGE SCALE GENOMIC DNA]</scope>
    <source>
        <strain evidence="1 2">IMCC35002</strain>
    </source>
</reference>
<keyword evidence="2" id="KW-1185">Reference proteome</keyword>
<dbReference type="Proteomes" id="UP000305675">
    <property type="component" value="Unassembled WGS sequence"/>
</dbReference>
<accession>A0A4U1BNF6</accession>
<dbReference type="RefSeq" id="WP_136864169.1">
    <property type="nucleotide sequence ID" value="NZ_SWCJ01000012.1"/>
</dbReference>
<name>A0A4U1BNF6_9GAMM</name>
<dbReference type="AlphaFoldDB" id="A0A4U1BNF6"/>
<evidence type="ECO:0000313" key="1">
    <source>
        <dbReference type="EMBL" id="TKB53302.1"/>
    </source>
</evidence>
<dbReference type="OrthoDB" id="9104313at2"/>